<feature type="domain" description="TolB N-terminal" evidence="5">
    <location>
        <begin position="30"/>
        <end position="139"/>
    </location>
</feature>
<dbReference type="STRING" id="671143.DAMO_0497"/>
<dbReference type="Pfam" id="PF07676">
    <property type="entry name" value="PD40"/>
    <property type="match status" value="5"/>
</dbReference>
<dbReference type="Proteomes" id="UP000006898">
    <property type="component" value="Chromosome"/>
</dbReference>
<evidence type="ECO:0000313" key="7">
    <source>
        <dbReference type="Proteomes" id="UP000006898"/>
    </source>
</evidence>
<accession>D5MJZ0</accession>
<dbReference type="PANTHER" id="PTHR36842">
    <property type="entry name" value="PROTEIN TOLB HOMOLOG"/>
    <property type="match status" value="1"/>
</dbReference>
<dbReference type="InterPro" id="IPR007195">
    <property type="entry name" value="TolB_N"/>
</dbReference>
<dbReference type="EMBL" id="FP565575">
    <property type="protein sequence ID" value="CBE67573.1"/>
    <property type="molecule type" value="Genomic_DNA"/>
</dbReference>
<dbReference type="GO" id="GO:0017038">
    <property type="term" value="P:protein import"/>
    <property type="evidence" value="ECO:0007669"/>
    <property type="project" value="InterPro"/>
</dbReference>
<dbReference type="SUPFAM" id="SSF69304">
    <property type="entry name" value="Tricorn protease N-terminal domain"/>
    <property type="match status" value="1"/>
</dbReference>
<dbReference type="InterPro" id="IPR014167">
    <property type="entry name" value="Tol-Pal_TolB"/>
</dbReference>
<evidence type="ECO:0000256" key="1">
    <source>
        <dbReference type="ARBA" id="ARBA00004418"/>
    </source>
</evidence>
<reference evidence="6 7" key="1">
    <citation type="journal article" date="2010" name="Nature">
        <title>Nitrite-driven anaerobic methane oxidation by oxygenic bacteria.</title>
        <authorList>
            <person name="Ettwig K.F."/>
            <person name="Butler M.K."/>
            <person name="Le Paslier D."/>
            <person name="Pelletier E."/>
            <person name="Mangenot S."/>
            <person name="Kuypers M.M.M."/>
            <person name="Schreiber F."/>
            <person name="Dutilh B.E."/>
            <person name="Zedelius J."/>
            <person name="de Beer D."/>
            <person name="Gloerich J."/>
            <person name="Wessels H.J.C.T."/>
            <person name="van Allen T."/>
            <person name="Luesken F."/>
            <person name="Wu M."/>
            <person name="van de Pas-Schoonen K.T."/>
            <person name="Op den Camp H.J.M."/>
            <person name="Janssen-Megens E.M."/>
            <person name="Francoijs K-J."/>
            <person name="Stunnenberg H."/>
            <person name="Weissenbach J."/>
            <person name="Jetten M.S.M."/>
            <person name="Strous M."/>
        </authorList>
    </citation>
    <scope>NUCLEOTIDE SEQUENCE [LARGE SCALE GENOMIC DNA]</scope>
</reference>
<dbReference type="InterPro" id="IPR011659">
    <property type="entry name" value="WD40"/>
</dbReference>
<name>D5MJZ0_METO1</name>
<dbReference type="GO" id="GO:0042597">
    <property type="term" value="C:periplasmic space"/>
    <property type="evidence" value="ECO:0007669"/>
    <property type="project" value="UniProtKB-SubCell"/>
</dbReference>
<dbReference type="SUPFAM" id="SSF52964">
    <property type="entry name" value="TolB, N-terminal domain"/>
    <property type="match status" value="1"/>
</dbReference>
<comment type="similarity">
    <text evidence="2">Belongs to the TolB family.</text>
</comment>
<dbReference type="HOGENOM" id="CLU_047123_0_0_0"/>
<dbReference type="KEGG" id="mox:DAMO_0497"/>
<gene>
    <name evidence="6" type="primary">tolB</name>
    <name evidence="6" type="ORF">DAMO_0497</name>
</gene>
<organism evidence="6 7">
    <name type="scientific">Methylomirabilis oxygeniifera</name>
    <dbReference type="NCBI Taxonomy" id="671143"/>
    <lineage>
        <taxon>Bacteria</taxon>
        <taxon>Candidatus Methylomirabilota</taxon>
        <taxon>Candidatus Methylomirabilia</taxon>
        <taxon>Candidatus Methylomirabilales</taxon>
        <taxon>Candidatus Methylomirabilaceae</taxon>
        <taxon>Candidatus Methylomirabilis</taxon>
    </lineage>
</organism>
<evidence type="ECO:0000259" key="5">
    <source>
        <dbReference type="Pfam" id="PF04052"/>
    </source>
</evidence>
<protein>
    <submittedName>
        <fullName evidence="6">Protein tolB</fullName>
    </submittedName>
</protein>
<dbReference type="Pfam" id="PF04052">
    <property type="entry name" value="TolB_N"/>
    <property type="match status" value="1"/>
</dbReference>
<evidence type="ECO:0000256" key="4">
    <source>
        <dbReference type="ARBA" id="ARBA00022764"/>
    </source>
</evidence>
<evidence type="ECO:0000256" key="2">
    <source>
        <dbReference type="ARBA" id="ARBA00009820"/>
    </source>
</evidence>
<proteinExistence type="inferred from homology"/>
<dbReference type="InterPro" id="IPR011042">
    <property type="entry name" value="6-blade_b-propeller_TolB-like"/>
</dbReference>
<dbReference type="PATRIC" id="fig|671143.5.peg.422"/>
<dbReference type="PANTHER" id="PTHR36842:SF1">
    <property type="entry name" value="PROTEIN TOLB"/>
    <property type="match status" value="1"/>
</dbReference>
<dbReference type="Gene3D" id="2.120.10.30">
    <property type="entry name" value="TolB, C-terminal domain"/>
    <property type="match status" value="2"/>
</dbReference>
<dbReference type="AlphaFoldDB" id="D5MJZ0"/>
<evidence type="ECO:0000313" key="6">
    <source>
        <dbReference type="EMBL" id="CBE67573.1"/>
    </source>
</evidence>
<comment type="subcellular location">
    <subcellularLocation>
        <location evidence="1">Periplasm</location>
    </subcellularLocation>
</comment>
<dbReference type="eggNOG" id="COG0823">
    <property type="taxonomic scope" value="Bacteria"/>
</dbReference>
<keyword evidence="3" id="KW-0732">Signal</keyword>
<dbReference type="Gene3D" id="3.40.50.10070">
    <property type="entry name" value="TolB, N-terminal domain"/>
    <property type="match status" value="1"/>
</dbReference>
<dbReference type="HAMAP" id="MF_00671">
    <property type="entry name" value="TolB"/>
    <property type="match status" value="1"/>
</dbReference>
<evidence type="ECO:0000256" key="3">
    <source>
        <dbReference type="ARBA" id="ARBA00022729"/>
    </source>
</evidence>
<dbReference type="NCBIfam" id="TIGR02800">
    <property type="entry name" value="propeller_TolB"/>
    <property type="match status" value="1"/>
</dbReference>
<sequence length="450" mass="49074">MSIRRAIFAFGLLVITIPPLSALSAEEKYTVDIVRKEAQKITIAVVGFPSLKAISKGEDLGAQAGAILTDDLKNTGIFDVIDPSFLPVEAAQVGFGQEKGLLPALNSLKVQAVVVGKLSSRGDELVVEGQLFEVTNGEMLSGKRYAGDPRTLRAMVHRLADEIVFRLTGEKGIASSKIAYVSSVNGAKEIYVMDYDAYNPLLITGNHSINLSPRWSPDGKKIAYTSYRDHNPDLFVVDLETGRRQKISSNPGLNVAPAWSPNGKWLVFSMSSGTGTNLFLIRPDATGLRQLTQGPHIDISPSFAPNGRQIVFSSDRGGTPQIYLMDVEGTNIRRLTFGVGDYSVSPRWSPRGDKITFVGRTRGSFDIFLINPDGTGLTQLTSNSRNNEEPSWSADGRHLLFTSTRNGHRHLYVMKADGSDQRQLTKNGQENYLADWSPSAGVGSAFQRIP</sequence>
<keyword evidence="4" id="KW-0574">Periplasm</keyword>